<name>A0A086IZE6_NEMA1</name>
<dbReference type="Proteomes" id="UP000054524">
    <property type="component" value="Unassembled WGS sequence"/>
</dbReference>
<dbReference type="AlphaFoldDB" id="A0A086IZE6"/>
<reference evidence="1 2" key="1">
    <citation type="journal article" date="2014" name="Genome Announc.">
        <title>Genome Sequence of the Microsporidian Species Nematocida sp1 Strain ERTm6 (ATCC PRA-372).</title>
        <authorList>
            <person name="Bakowski M.A."/>
            <person name="Priest M."/>
            <person name="Young S."/>
            <person name="Cuomo C.A."/>
            <person name="Troemel E.R."/>
        </authorList>
    </citation>
    <scope>NUCLEOTIDE SEQUENCE [LARGE SCALE GENOMIC DNA]</scope>
    <source>
        <strain evidence="1 2">ERTm6</strain>
    </source>
</reference>
<protein>
    <submittedName>
        <fullName evidence="1">Uncharacterized protein</fullName>
    </submittedName>
</protein>
<proteinExistence type="predicted"/>
<evidence type="ECO:0000313" key="1">
    <source>
        <dbReference type="EMBL" id="KFG25264.1"/>
    </source>
</evidence>
<accession>A0A086IZE6</accession>
<dbReference type="RefSeq" id="XP_052903819.1">
    <property type="nucleotide sequence ID" value="XM_053049648.1"/>
</dbReference>
<gene>
    <name evidence="1" type="ORF">NESG_02035</name>
</gene>
<dbReference type="EMBL" id="AKIJ01000005">
    <property type="protein sequence ID" value="KFG25264.1"/>
    <property type="molecule type" value="Genomic_DNA"/>
</dbReference>
<comment type="caution">
    <text evidence="1">The sequence shown here is derived from an EMBL/GenBank/DDBJ whole genome shotgun (WGS) entry which is preliminary data.</text>
</comment>
<sequence length="151" mass="17463">MSSLESECLSLIEQNNEEFSYSLQKYKLHTLATKEISSQSDSIFGYFLLYLLAKGQTKRYSLNRLELSDVIDIDKSECIKTVDYIWRCSILGDIPQMKHALDALPKTHLKIGLAACEFLQERKGKVEECKRGRKESKIQQIVKTSNMFFRV</sequence>
<organism evidence="1 2">
    <name type="scientific">Nematocida ausubeli (strain ATCC PRA-371 / ERTm2)</name>
    <name type="common">Nematode killer fungus</name>
    <dbReference type="NCBI Taxonomy" id="1913371"/>
    <lineage>
        <taxon>Eukaryota</taxon>
        <taxon>Fungi</taxon>
        <taxon>Fungi incertae sedis</taxon>
        <taxon>Microsporidia</taxon>
        <taxon>Nematocida</taxon>
    </lineage>
</organism>
<evidence type="ECO:0000313" key="2">
    <source>
        <dbReference type="Proteomes" id="UP000054524"/>
    </source>
</evidence>
<dbReference type="OrthoDB" id="2194673at2759"/>
<dbReference type="HOGENOM" id="CLU_1731973_0_0_1"/>
<keyword evidence="2" id="KW-1185">Reference proteome</keyword>
<dbReference type="GeneID" id="77677008"/>